<dbReference type="Pfam" id="PF21590">
    <property type="entry name" value="AP5B1_C"/>
    <property type="match status" value="1"/>
</dbReference>
<accession>A0A131XE96</accession>
<organism evidence="3">
    <name type="scientific">Hyalomma excavatum</name>
    <dbReference type="NCBI Taxonomy" id="257692"/>
    <lineage>
        <taxon>Eukaryota</taxon>
        <taxon>Metazoa</taxon>
        <taxon>Ecdysozoa</taxon>
        <taxon>Arthropoda</taxon>
        <taxon>Chelicerata</taxon>
        <taxon>Arachnida</taxon>
        <taxon>Acari</taxon>
        <taxon>Parasitiformes</taxon>
        <taxon>Ixodida</taxon>
        <taxon>Ixodoidea</taxon>
        <taxon>Ixodidae</taxon>
        <taxon>Hyalomminae</taxon>
        <taxon>Hyalomma</taxon>
    </lineage>
</organism>
<dbReference type="SUPFAM" id="SSF48371">
    <property type="entry name" value="ARM repeat"/>
    <property type="match status" value="1"/>
</dbReference>
<name>A0A131XE96_9ACAR</name>
<dbReference type="InterPro" id="IPR038741">
    <property type="entry name" value="AP5B1"/>
</dbReference>
<evidence type="ECO:0000259" key="1">
    <source>
        <dbReference type="Pfam" id="PF21588"/>
    </source>
</evidence>
<feature type="domain" description="AP5B1 middle" evidence="1">
    <location>
        <begin position="377"/>
        <end position="564"/>
    </location>
</feature>
<dbReference type="GO" id="GO:0030119">
    <property type="term" value="C:AP-type membrane coat adaptor complex"/>
    <property type="evidence" value="ECO:0007669"/>
    <property type="project" value="TreeGrafter"/>
</dbReference>
<evidence type="ECO:0000259" key="2">
    <source>
        <dbReference type="Pfam" id="PF21590"/>
    </source>
</evidence>
<feature type="domain" description="AP5B1 C-terminal" evidence="2">
    <location>
        <begin position="771"/>
        <end position="866"/>
    </location>
</feature>
<dbReference type="GO" id="GO:0005765">
    <property type="term" value="C:lysosomal membrane"/>
    <property type="evidence" value="ECO:0007669"/>
    <property type="project" value="TreeGrafter"/>
</dbReference>
<dbReference type="EMBL" id="GEFH01004640">
    <property type="protein sequence ID" value="JAP63941.1"/>
    <property type="molecule type" value="mRNA"/>
</dbReference>
<dbReference type="GO" id="GO:0016197">
    <property type="term" value="P:endosomal transport"/>
    <property type="evidence" value="ECO:0007669"/>
    <property type="project" value="InterPro"/>
</dbReference>
<dbReference type="AlphaFoldDB" id="A0A131XE96"/>
<dbReference type="InterPro" id="IPR016024">
    <property type="entry name" value="ARM-type_fold"/>
</dbReference>
<dbReference type="PANTHER" id="PTHR34033:SF1">
    <property type="entry name" value="AP-5 COMPLEX SUBUNIT BETA-1"/>
    <property type="match status" value="1"/>
</dbReference>
<dbReference type="PANTHER" id="PTHR34033">
    <property type="entry name" value="AP-5 COMPLEX SUBUNIT BETA-1"/>
    <property type="match status" value="1"/>
</dbReference>
<dbReference type="InterPro" id="IPR048979">
    <property type="entry name" value="AP5B1_middle"/>
</dbReference>
<protein>
    <submittedName>
        <fullName evidence="3">Uncharacterized protein</fullName>
    </submittedName>
</protein>
<proteinExistence type="evidence at transcript level"/>
<reference evidence="3" key="1">
    <citation type="journal article" date="2017" name="Ticks Tick Borne Dis.">
        <title>An insight into the sialome of Hyalomma excavatum.</title>
        <authorList>
            <person name="Ribeiro J.M."/>
            <person name="Slovak M."/>
            <person name="Francischetti I.M."/>
        </authorList>
    </citation>
    <scope>NUCLEOTIDE SEQUENCE</scope>
    <source>
        <strain evidence="3">Samish</strain>
        <tissue evidence="3">Salivary glands</tissue>
    </source>
</reference>
<sequence length="870" mass="96173">MGHQECYSNLVKLRQELYADSGNETVTIGLHYSDVVKVLVDDRQDESSQLALLLMLQEVGSSCQSEKTAYDAVESLKSVFGALKRTSRHNVQSQTLITMTTIILSHQSVDYAQLYELVELLVENVVQVKRNHPLVRAAGCNCLREIEIFHPGVLAKQMEQLWGTFGKDYSWACQALALLLAVGATAPTTPVQGSASDEPTRTVNEVSPLIGYIPLMTPVAAAAVMHSLQANFLDGLPPALLKLCCSQFSSCYELPSVHLMLTVQGQLCKEAWWQALQVEVIQRLADGLHCPESQQALKTSWLGSALSQMACQPNASWHLLPMPRDEVTQQGVRLQATLAAGFDAWGGPEQMLDAVIPYLRVLKRHVCLAPGHFGIHLLFHVLYRLYADLRNTAVAALLTEEITRLVINMTMLGPLYCRSLLNFLKCIETAFPESSLSQVVLMEAVDMVTEQNWEDCVQGSTVESCLLVLTAAVQKPGNLCQPKQLFQFIERLVANQELGAHRGWLLGNRLIDLCCSVVLHQANHAVSSDLCTMLSYLMDSSEDVDVKSRVKLLYTSLSALSELKARQLLHCCSHHPALDAEKDCNVLSDFPVPTPMACPTAELLRLERVLPDGSRLQPCEQVPSRQAQRGQGLSLDELEKYRAFLESSFDHVVSIPCRLVLESSEPHFDCLMGLQLNLTPPEGWGTAQGLEASAFWKSDSGVKTSVALLPQASVPCSIAVRAEFTSLDSCSHACWLEPLQVHFEDLLLPLPIPESLHDEAHPSQDTYRAMVWHSLWEQLKGSSEAQLSTLRLGPSPPSQQLWLQLCEGLAPFVVRWQPRGLLAALVVPKRIHVLLAVAASGPHLIASLLVEDWRLLPRVQKFLQSLCIVS</sequence>
<evidence type="ECO:0000313" key="3">
    <source>
        <dbReference type="EMBL" id="JAP63941.1"/>
    </source>
</evidence>
<dbReference type="InterPro" id="IPR048981">
    <property type="entry name" value="AP5B1_C"/>
</dbReference>
<dbReference type="Pfam" id="PF21588">
    <property type="entry name" value="AP5B1_middle"/>
    <property type="match status" value="1"/>
</dbReference>